<name>A0A0A9F318_ARUDO</name>
<reference evidence="2" key="2">
    <citation type="journal article" date="2015" name="Data Brief">
        <title>Shoot transcriptome of the giant reed, Arundo donax.</title>
        <authorList>
            <person name="Barrero R.A."/>
            <person name="Guerrero F.D."/>
            <person name="Moolhuijzen P."/>
            <person name="Goolsby J.A."/>
            <person name="Tidwell J."/>
            <person name="Bellgard S.E."/>
            <person name="Bellgard M.I."/>
        </authorList>
    </citation>
    <scope>NUCLEOTIDE SEQUENCE</scope>
    <source>
        <tissue evidence="2">Shoot tissue taken approximately 20 cm above the soil surface</tissue>
    </source>
</reference>
<accession>A0A0A9F318</accession>
<evidence type="ECO:0000313" key="2">
    <source>
        <dbReference type="EMBL" id="JAE04531.1"/>
    </source>
</evidence>
<feature type="region of interest" description="Disordered" evidence="1">
    <location>
        <begin position="1"/>
        <end position="61"/>
    </location>
</feature>
<feature type="compositionally biased region" description="Gly residues" evidence="1">
    <location>
        <begin position="36"/>
        <end position="48"/>
    </location>
</feature>
<evidence type="ECO:0000256" key="1">
    <source>
        <dbReference type="SAM" id="MobiDB-lite"/>
    </source>
</evidence>
<organism evidence="2">
    <name type="scientific">Arundo donax</name>
    <name type="common">Giant reed</name>
    <name type="synonym">Donax arundinaceus</name>
    <dbReference type="NCBI Taxonomy" id="35708"/>
    <lineage>
        <taxon>Eukaryota</taxon>
        <taxon>Viridiplantae</taxon>
        <taxon>Streptophyta</taxon>
        <taxon>Embryophyta</taxon>
        <taxon>Tracheophyta</taxon>
        <taxon>Spermatophyta</taxon>
        <taxon>Magnoliopsida</taxon>
        <taxon>Liliopsida</taxon>
        <taxon>Poales</taxon>
        <taxon>Poaceae</taxon>
        <taxon>PACMAD clade</taxon>
        <taxon>Arundinoideae</taxon>
        <taxon>Arundineae</taxon>
        <taxon>Arundo</taxon>
    </lineage>
</organism>
<protein>
    <submittedName>
        <fullName evidence="2">Uncharacterized protein</fullName>
    </submittedName>
</protein>
<dbReference type="AlphaFoldDB" id="A0A0A9F318"/>
<reference evidence="2" key="1">
    <citation type="submission" date="2014-09" db="EMBL/GenBank/DDBJ databases">
        <authorList>
            <person name="Magalhaes I.L.F."/>
            <person name="Oliveira U."/>
            <person name="Santos F.R."/>
            <person name="Vidigal T.H.D.A."/>
            <person name="Brescovit A.D."/>
            <person name="Santos A.J."/>
        </authorList>
    </citation>
    <scope>NUCLEOTIDE SEQUENCE</scope>
    <source>
        <tissue evidence="2">Shoot tissue taken approximately 20 cm above the soil surface</tissue>
    </source>
</reference>
<dbReference type="EMBL" id="GBRH01193365">
    <property type="protein sequence ID" value="JAE04531.1"/>
    <property type="molecule type" value="Transcribed_RNA"/>
</dbReference>
<sequence length="61" mass="6110">MPSHHLSKGHCSDSGTQLMAAADRGGTGAPWDAGSSGTGGDGRAYGSGRGRKMRGQHPTVS</sequence>
<proteinExistence type="predicted"/>